<proteinExistence type="predicted"/>
<accession>A0A9P4NRG3</accession>
<comment type="caution">
    <text evidence="1">The sequence shown here is derived from an EMBL/GenBank/DDBJ whole genome shotgun (WGS) entry which is preliminary data.</text>
</comment>
<dbReference type="AlphaFoldDB" id="A0A9P4NRG3"/>
<name>A0A9P4NRG3_9PEZI</name>
<organism evidence="1 2">
    <name type="scientific">Tothia fuscella</name>
    <dbReference type="NCBI Taxonomy" id="1048955"/>
    <lineage>
        <taxon>Eukaryota</taxon>
        <taxon>Fungi</taxon>
        <taxon>Dikarya</taxon>
        <taxon>Ascomycota</taxon>
        <taxon>Pezizomycotina</taxon>
        <taxon>Dothideomycetes</taxon>
        <taxon>Pleosporomycetidae</taxon>
        <taxon>Venturiales</taxon>
        <taxon>Cylindrosympodiaceae</taxon>
        <taxon>Tothia</taxon>
    </lineage>
</organism>
<protein>
    <submittedName>
        <fullName evidence="1">Uncharacterized protein</fullName>
    </submittedName>
</protein>
<reference evidence="1" key="1">
    <citation type="journal article" date="2020" name="Stud. Mycol.">
        <title>101 Dothideomycetes genomes: a test case for predicting lifestyles and emergence of pathogens.</title>
        <authorList>
            <person name="Haridas S."/>
            <person name="Albert R."/>
            <person name="Binder M."/>
            <person name="Bloem J."/>
            <person name="Labutti K."/>
            <person name="Salamov A."/>
            <person name="Andreopoulos B."/>
            <person name="Baker S."/>
            <person name="Barry K."/>
            <person name="Bills G."/>
            <person name="Bluhm B."/>
            <person name="Cannon C."/>
            <person name="Castanera R."/>
            <person name="Culley D."/>
            <person name="Daum C."/>
            <person name="Ezra D."/>
            <person name="Gonzalez J."/>
            <person name="Henrissat B."/>
            <person name="Kuo A."/>
            <person name="Liang C."/>
            <person name="Lipzen A."/>
            <person name="Lutzoni F."/>
            <person name="Magnuson J."/>
            <person name="Mondo S."/>
            <person name="Nolan M."/>
            <person name="Ohm R."/>
            <person name="Pangilinan J."/>
            <person name="Park H.-J."/>
            <person name="Ramirez L."/>
            <person name="Alfaro M."/>
            <person name="Sun H."/>
            <person name="Tritt A."/>
            <person name="Yoshinaga Y."/>
            <person name="Zwiers L.-H."/>
            <person name="Turgeon B."/>
            <person name="Goodwin S."/>
            <person name="Spatafora J."/>
            <person name="Crous P."/>
            <person name="Grigoriev I."/>
        </authorList>
    </citation>
    <scope>NUCLEOTIDE SEQUENCE</scope>
    <source>
        <strain evidence="1">CBS 130266</strain>
    </source>
</reference>
<evidence type="ECO:0000313" key="2">
    <source>
        <dbReference type="Proteomes" id="UP000800235"/>
    </source>
</evidence>
<dbReference type="EMBL" id="MU007040">
    <property type="protein sequence ID" value="KAF2430305.1"/>
    <property type="molecule type" value="Genomic_DNA"/>
</dbReference>
<gene>
    <name evidence="1" type="ORF">EJ08DRAFT_649850</name>
</gene>
<sequence>MGMLIEEHKAHEVPSSRTFAAVWRTMIRIVERLENRTVDFTLYSAHYYLMDELSTAYPDDELDIQKGVELMRIAIQQALMHLLEDGDVGAILEIWAYVRNSYW</sequence>
<evidence type="ECO:0000313" key="1">
    <source>
        <dbReference type="EMBL" id="KAF2430305.1"/>
    </source>
</evidence>
<dbReference type="Proteomes" id="UP000800235">
    <property type="component" value="Unassembled WGS sequence"/>
</dbReference>
<keyword evidence="2" id="KW-1185">Reference proteome</keyword>